<reference evidence="2" key="2">
    <citation type="submission" date="2018-03" db="EMBL/GenBank/DDBJ databases">
        <authorList>
            <person name="Derbyshire K."/>
            <person name="Gray T.A."/>
            <person name="Champion M."/>
        </authorList>
    </citation>
    <scope>NUCLEOTIDE SEQUENCE [LARGE SCALE GENOMIC DNA]</scope>
    <source>
        <strain evidence="2">MKD8</strain>
    </source>
</reference>
<gene>
    <name evidence="1" type="ORF">D806_036030</name>
</gene>
<dbReference type="Proteomes" id="UP000011200">
    <property type="component" value="Chromosome"/>
</dbReference>
<accession>A0A2U9PS62</accession>
<reference evidence="1 2" key="1">
    <citation type="journal article" date="2013" name="Genome Announc.">
        <title>Draft genome sequence of MKD8, a conjugal recipient Mycobacterium smegmatis strain.</title>
        <authorList>
            <person name="Gray T.A."/>
            <person name="Palumbo M.J."/>
            <person name="Derbyshire K.M."/>
        </authorList>
    </citation>
    <scope>NUCLEOTIDE SEQUENCE [LARGE SCALE GENOMIC DNA]</scope>
    <source>
        <strain evidence="1 2">MKD8</strain>
    </source>
</reference>
<name>A0A2U9PS62_MYCSE</name>
<protein>
    <submittedName>
        <fullName evidence="1">Uncharacterized protein</fullName>
    </submittedName>
</protein>
<evidence type="ECO:0000313" key="1">
    <source>
        <dbReference type="EMBL" id="AWT54574.1"/>
    </source>
</evidence>
<dbReference type="AlphaFoldDB" id="A0A2U9PS62"/>
<evidence type="ECO:0000313" key="2">
    <source>
        <dbReference type="Proteomes" id="UP000011200"/>
    </source>
</evidence>
<sequence>MRCGSTVFSAFPVVPGVRCNVHTAARARTIDTRDGRKVSPLNVAPAELTGTEQAVLLVLMAESRPVPNPDLERLGPKLDRRGRDRLNELGLIETTPGRPIVHELTDTGWAVCRQLLAADTPPRSSGQGRALYTVLRALHRHLERADLAPADVFLPGDSPAPAVVDTPDTASGYALAPRAEEALRAAYARLADRPGGWVGLARLRGEVPDLPRKEVDAALISLYQQPGVSLIPEENQKTLTEADRAAAVRIGDQNKHLIAIES</sequence>
<organism evidence="1 2">
    <name type="scientific">Mycolicibacterium smegmatis (strain MKD8)</name>
    <name type="common">Mycobacterium smegmatis</name>
    <dbReference type="NCBI Taxonomy" id="1214915"/>
    <lineage>
        <taxon>Bacteria</taxon>
        <taxon>Bacillati</taxon>
        <taxon>Actinomycetota</taxon>
        <taxon>Actinomycetes</taxon>
        <taxon>Mycobacteriales</taxon>
        <taxon>Mycobacteriaceae</taxon>
        <taxon>Mycolicibacterium</taxon>
    </lineage>
</organism>
<dbReference type="EMBL" id="CP027541">
    <property type="protein sequence ID" value="AWT54574.1"/>
    <property type="molecule type" value="Genomic_DNA"/>
</dbReference>
<proteinExistence type="predicted"/>